<dbReference type="PROSITE" id="PS51746">
    <property type="entry name" value="PPM_2"/>
    <property type="match status" value="1"/>
</dbReference>
<dbReference type="InterPro" id="IPR001932">
    <property type="entry name" value="PPM-type_phosphatase-like_dom"/>
</dbReference>
<evidence type="ECO:0000313" key="3">
    <source>
        <dbReference type="EMBL" id="KIM63781.1"/>
    </source>
</evidence>
<dbReference type="SMART" id="SM00332">
    <property type="entry name" value="PP2Cc"/>
    <property type="match status" value="1"/>
</dbReference>
<name>A0A0C3E6Y9_9AGAM</name>
<dbReference type="Gene3D" id="3.60.40.10">
    <property type="entry name" value="PPM-type phosphatase domain"/>
    <property type="match status" value="1"/>
</dbReference>
<feature type="domain" description="PPM-type phosphatase" evidence="2">
    <location>
        <begin position="78"/>
        <end position="442"/>
    </location>
</feature>
<dbReference type="InterPro" id="IPR036457">
    <property type="entry name" value="PPM-type-like_dom_sf"/>
</dbReference>
<dbReference type="STRING" id="1036808.A0A0C3E6Y9"/>
<keyword evidence="4" id="KW-1185">Reference proteome</keyword>
<dbReference type="GO" id="GO:0004741">
    <property type="term" value="F:[pyruvate dehydrogenase (acetyl-transferring)]-phosphatase activity"/>
    <property type="evidence" value="ECO:0007669"/>
    <property type="project" value="TreeGrafter"/>
</dbReference>
<dbReference type="Pfam" id="PF00481">
    <property type="entry name" value="PP2C"/>
    <property type="match status" value="1"/>
</dbReference>
<dbReference type="CDD" id="cd00143">
    <property type="entry name" value="PP2Cc"/>
    <property type="match status" value="1"/>
</dbReference>
<dbReference type="AlphaFoldDB" id="A0A0C3E6Y9"/>
<feature type="region of interest" description="Disordered" evidence="1">
    <location>
        <begin position="1"/>
        <end position="25"/>
    </location>
</feature>
<dbReference type="HOGENOM" id="CLU_020130_0_0_1"/>
<dbReference type="InterPro" id="IPR015655">
    <property type="entry name" value="PP2C"/>
</dbReference>
<evidence type="ECO:0000313" key="4">
    <source>
        <dbReference type="Proteomes" id="UP000053989"/>
    </source>
</evidence>
<dbReference type="Proteomes" id="UP000053989">
    <property type="component" value="Unassembled WGS sequence"/>
</dbReference>
<protein>
    <recommendedName>
        <fullName evidence="2">PPM-type phosphatase domain-containing protein</fullName>
    </recommendedName>
</protein>
<sequence>MRFSPNRSAPCQEPEEPLASSSSSQVVWYDEIPGSICGPEDGPWPRPFTNLDTPEAWNRLSESSGPESLDYGGTGGRRWRADALNFQPCRGAKSQDRYAMQQLDIRGRIWTLTAVFDGHLGDATVHHAAYHMPIIVREFLEEMDLKHDGRAAPPPLIADMFSIAIRSFDDAIANDVLELFPGGLDTAMRMSDEHIQSILNDQLWGGKNFKKARLCMYGTTALVALVDPDHKNLWLANLGDCQGVMLSETAPQDWSYEVLTRAHNGENEQEVERVRNEHPGEPECVVDRRVLGAIAPFRCIGDTPFKQPPEFTRRILYNLFPGNTDTSPWEEFLVRNITPPYISATPEVTHYPLDPSQGCLRKYLILCSDGFTDICGQHQRSVTERWLRSIDSPSDSTQGPENMALQLLWHGLGGDPVGISKVLTLDLEAPWLDDITIVVQSL</sequence>
<reference evidence="4" key="2">
    <citation type="submission" date="2015-01" db="EMBL/GenBank/DDBJ databases">
        <title>Evolutionary Origins and Diversification of the Mycorrhizal Mutualists.</title>
        <authorList>
            <consortium name="DOE Joint Genome Institute"/>
            <consortium name="Mycorrhizal Genomics Consortium"/>
            <person name="Kohler A."/>
            <person name="Kuo A."/>
            <person name="Nagy L.G."/>
            <person name="Floudas D."/>
            <person name="Copeland A."/>
            <person name="Barry K.W."/>
            <person name="Cichocki N."/>
            <person name="Veneault-Fourrey C."/>
            <person name="LaButti K."/>
            <person name="Lindquist E.A."/>
            <person name="Lipzen A."/>
            <person name="Lundell T."/>
            <person name="Morin E."/>
            <person name="Murat C."/>
            <person name="Riley R."/>
            <person name="Ohm R."/>
            <person name="Sun H."/>
            <person name="Tunlid A."/>
            <person name="Henrissat B."/>
            <person name="Grigoriev I.V."/>
            <person name="Hibbett D.S."/>
            <person name="Martin F."/>
        </authorList>
    </citation>
    <scope>NUCLEOTIDE SEQUENCE [LARGE SCALE GENOMIC DNA]</scope>
    <source>
        <strain evidence="4">Foug A</strain>
    </source>
</reference>
<dbReference type="InParanoid" id="A0A0C3E6Y9"/>
<dbReference type="SUPFAM" id="SSF81606">
    <property type="entry name" value="PP2C-like"/>
    <property type="match status" value="1"/>
</dbReference>
<proteinExistence type="predicted"/>
<reference evidence="3 4" key="1">
    <citation type="submission" date="2014-04" db="EMBL/GenBank/DDBJ databases">
        <authorList>
            <consortium name="DOE Joint Genome Institute"/>
            <person name="Kuo A."/>
            <person name="Kohler A."/>
            <person name="Nagy L.G."/>
            <person name="Floudas D."/>
            <person name="Copeland A."/>
            <person name="Barry K.W."/>
            <person name="Cichocki N."/>
            <person name="Veneault-Fourrey C."/>
            <person name="LaButti K."/>
            <person name="Lindquist E.A."/>
            <person name="Lipzen A."/>
            <person name="Lundell T."/>
            <person name="Morin E."/>
            <person name="Murat C."/>
            <person name="Sun H."/>
            <person name="Tunlid A."/>
            <person name="Henrissat B."/>
            <person name="Grigoriev I.V."/>
            <person name="Hibbett D.S."/>
            <person name="Martin F."/>
            <person name="Nordberg H.P."/>
            <person name="Cantor M.N."/>
            <person name="Hua S.X."/>
        </authorList>
    </citation>
    <scope>NUCLEOTIDE SEQUENCE [LARGE SCALE GENOMIC DNA]</scope>
    <source>
        <strain evidence="3 4">Foug A</strain>
    </source>
</reference>
<accession>A0A0C3E6Y9</accession>
<dbReference type="PANTHER" id="PTHR13832">
    <property type="entry name" value="PROTEIN PHOSPHATASE 2C"/>
    <property type="match status" value="1"/>
</dbReference>
<dbReference type="OrthoDB" id="420076at2759"/>
<organism evidence="3 4">
    <name type="scientific">Scleroderma citrinum Foug A</name>
    <dbReference type="NCBI Taxonomy" id="1036808"/>
    <lineage>
        <taxon>Eukaryota</taxon>
        <taxon>Fungi</taxon>
        <taxon>Dikarya</taxon>
        <taxon>Basidiomycota</taxon>
        <taxon>Agaricomycotina</taxon>
        <taxon>Agaricomycetes</taxon>
        <taxon>Agaricomycetidae</taxon>
        <taxon>Boletales</taxon>
        <taxon>Sclerodermatineae</taxon>
        <taxon>Sclerodermataceae</taxon>
        <taxon>Scleroderma</taxon>
    </lineage>
</organism>
<dbReference type="EMBL" id="KN822032">
    <property type="protein sequence ID" value="KIM63781.1"/>
    <property type="molecule type" value="Genomic_DNA"/>
</dbReference>
<gene>
    <name evidence="3" type="ORF">SCLCIDRAFT_1213941</name>
</gene>
<dbReference type="GO" id="GO:0005739">
    <property type="term" value="C:mitochondrion"/>
    <property type="evidence" value="ECO:0007669"/>
    <property type="project" value="TreeGrafter"/>
</dbReference>
<dbReference type="PANTHER" id="PTHR13832:SF792">
    <property type="entry name" value="GM14286P"/>
    <property type="match status" value="1"/>
</dbReference>
<evidence type="ECO:0000256" key="1">
    <source>
        <dbReference type="SAM" id="MobiDB-lite"/>
    </source>
</evidence>
<evidence type="ECO:0000259" key="2">
    <source>
        <dbReference type="PROSITE" id="PS51746"/>
    </source>
</evidence>